<dbReference type="EMBL" id="JTLV02000008">
    <property type="protein sequence ID" value="PQM29675.1"/>
    <property type="molecule type" value="Genomic_DNA"/>
</dbReference>
<evidence type="ECO:0000313" key="4">
    <source>
        <dbReference type="EMBL" id="PQM29699.1"/>
    </source>
</evidence>
<gene>
    <name evidence="2" type="ORF">SMSRO_SF030760</name>
    <name evidence="3" type="ORF">SMSRO_SF030880</name>
    <name evidence="4" type="ORF">SMSRO_SF031000</name>
</gene>
<evidence type="ECO:0000313" key="5">
    <source>
        <dbReference type="Proteomes" id="UP000031565"/>
    </source>
</evidence>
<evidence type="ECO:0008006" key="6">
    <source>
        <dbReference type="Google" id="ProtNLM"/>
    </source>
</evidence>
<protein>
    <recommendedName>
        <fullName evidence="6">Plectrovirus-related protein</fullName>
    </recommendedName>
</protein>
<keyword evidence="1" id="KW-0472">Membrane</keyword>
<evidence type="ECO:0000313" key="2">
    <source>
        <dbReference type="EMBL" id="PQM29675.1"/>
    </source>
</evidence>
<evidence type="ECO:0000313" key="3">
    <source>
        <dbReference type="EMBL" id="PQM29687.1"/>
    </source>
</evidence>
<dbReference type="AlphaFoldDB" id="A0A2P6F8C0"/>
<dbReference type="Proteomes" id="UP000031565">
    <property type="component" value="Unassembled WGS sequence"/>
</dbReference>
<dbReference type="EMBL" id="JTLV02000008">
    <property type="protein sequence ID" value="PQM29687.1"/>
    <property type="molecule type" value="Genomic_DNA"/>
</dbReference>
<accession>A0A2P6F8C0</accession>
<organism evidence="4 5">
    <name type="scientific">Spiroplasma poulsonii</name>
    <dbReference type="NCBI Taxonomy" id="2138"/>
    <lineage>
        <taxon>Bacteria</taxon>
        <taxon>Bacillati</taxon>
        <taxon>Mycoplasmatota</taxon>
        <taxon>Mollicutes</taxon>
        <taxon>Entomoplasmatales</taxon>
        <taxon>Spiroplasmataceae</taxon>
        <taxon>Spiroplasma</taxon>
    </lineage>
</organism>
<comment type="caution">
    <text evidence="4">The sequence shown here is derived from an EMBL/GenBank/DDBJ whole genome shotgun (WGS) entry which is preliminary data.</text>
</comment>
<keyword evidence="1" id="KW-0812">Transmembrane</keyword>
<reference evidence="4" key="3">
    <citation type="submission" date="2017-11" db="EMBL/GenBank/DDBJ databases">
        <title>Cell-free culture of the endosymbiotic bacteria Spiroplasma poulsonii highlights bacterial genes involved in host-symbiont interactions.</title>
        <authorList>
            <person name="Masson F."/>
            <person name="Calderon Copete S.P."/>
            <person name="Schupfer F."/>
            <person name="Garcia-Arraez G."/>
            <person name="Lemaitre B."/>
        </authorList>
    </citation>
    <scope>NUCLEOTIDE SEQUENCE</scope>
    <source>
        <strain evidence="4">MSRO</strain>
    </source>
</reference>
<sequence length="52" mass="6265">MSLYDYWVKFITYIIGSNAPEFLYTVSFVFFLILFFGVFIKVIFIIFRMICS</sequence>
<keyword evidence="5" id="KW-1185">Reference proteome</keyword>
<proteinExistence type="predicted"/>
<name>A0A2P6F8C0_9MOLU</name>
<evidence type="ECO:0000256" key="1">
    <source>
        <dbReference type="SAM" id="Phobius"/>
    </source>
</evidence>
<reference evidence="4" key="1">
    <citation type="submission" date="2014-10" db="EMBL/GenBank/DDBJ databases">
        <authorList>
            <person name="Seo M.-J."/>
            <person name="Seok Y.J."/>
            <person name="Cha I.-T."/>
        </authorList>
    </citation>
    <scope>NUCLEOTIDE SEQUENCE</scope>
    <source>
        <strain evidence="4">MSRO</strain>
    </source>
</reference>
<feature type="transmembrane region" description="Helical" evidence="1">
    <location>
        <begin position="22"/>
        <end position="47"/>
    </location>
</feature>
<dbReference type="EMBL" id="JTLV02000008">
    <property type="protein sequence ID" value="PQM29699.1"/>
    <property type="molecule type" value="Genomic_DNA"/>
</dbReference>
<keyword evidence="1" id="KW-1133">Transmembrane helix</keyword>
<reference evidence="4 5" key="2">
    <citation type="journal article" date="2015" name="MBio">
        <title>Genome sequence of the Drosophila melanogaster male-killing Spiroplasma strain MSRO endosymbiont.</title>
        <authorList>
            <person name="Paredes J.C."/>
            <person name="Herren J.K."/>
            <person name="Schupfer F."/>
            <person name="Marin R."/>
            <person name="Claverol S."/>
            <person name="Kuo C.H."/>
            <person name="Lemaitre B."/>
            <person name="Beven L."/>
        </authorList>
    </citation>
    <scope>NUCLEOTIDE SEQUENCE [LARGE SCALE GENOMIC DNA]</scope>
    <source>
        <strain evidence="4 5">MSRO</strain>
    </source>
</reference>